<dbReference type="GO" id="GO:0016020">
    <property type="term" value="C:membrane"/>
    <property type="evidence" value="ECO:0007669"/>
    <property type="project" value="UniProtKB-SubCell"/>
</dbReference>
<comment type="caution">
    <text evidence="8">The sequence shown here is derived from an EMBL/GenBank/DDBJ whole genome shotgun (WGS) entry which is preliminary data.</text>
</comment>
<feature type="region of interest" description="Disordered" evidence="5">
    <location>
        <begin position="1"/>
        <end position="30"/>
    </location>
</feature>
<proteinExistence type="predicted"/>
<evidence type="ECO:0000313" key="8">
    <source>
        <dbReference type="EMBL" id="KAK9805712.1"/>
    </source>
</evidence>
<feature type="transmembrane region" description="Helical" evidence="6">
    <location>
        <begin position="265"/>
        <end position="287"/>
    </location>
</feature>
<feature type="transmembrane region" description="Helical" evidence="6">
    <location>
        <begin position="110"/>
        <end position="129"/>
    </location>
</feature>
<evidence type="ECO:0000256" key="1">
    <source>
        <dbReference type="ARBA" id="ARBA00004141"/>
    </source>
</evidence>
<dbReference type="Pfam" id="PF03151">
    <property type="entry name" value="TPT"/>
    <property type="match status" value="1"/>
</dbReference>
<comment type="subcellular location">
    <subcellularLocation>
        <location evidence="1">Membrane</location>
        <topology evidence="1">Multi-pass membrane protein</topology>
    </subcellularLocation>
</comment>
<keyword evidence="3 6" id="KW-1133">Transmembrane helix</keyword>
<feature type="transmembrane region" description="Helical" evidence="6">
    <location>
        <begin position="37"/>
        <end position="58"/>
    </location>
</feature>
<dbReference type="PANTHER" id="PTHR11132">
    <property type="entry name" value="SOLUTE CARRIER FAMILY 35"/>
    <property type="match status" value="1"/>
</dbReference>
<evidence type="ECO:0000256" key="5">
    <source>
        <dbReference type="SAM" id="MobiDB-lite"/>
    </source>
</evidence>
<feature type="transmembrane region" description="Helical" evidence="6">
    <location>
        <begin position="230"/>
        <end position="253"/>
    </location>
</feature>
<name>A0AAW1PA28_9CHLO</name>
<evidence type="ECO:0000313" key="9">
    <source>
        <dbReference type="Proteomes" id="UP001465755"/>
    </source>
</evidence>
<feature type="domain" description="Sugar phosphate transporter" evidence="7">
    <location>
        <begin position="51"/>
        <end position="331"/>
    </location>
</feature>
<gene>
    <name evidence="8" type="ORF">WJX73_000971</name>
</gene>
<feature type="transmembrane region" description="Helical" evidence="6">
    <location>
        <begin position="294"/>
        <end position="314"/>
    </location>
</feature>
<feature type="transmembrane region" description="Helical" evidence="6">
    <location>
        <begin position="320"/>
        <end position="337"/>
    </location>
</feature>
<accession>A0AAW1PA28</accession>
<dbReference type="Proteomes" id="UP001465755">
    <property type="component" value="Unassembled WGS sequence"/>
</dbReference>
<dbReference type="AlphaFoldDB" id="A0AAW1PA28"/>
<evidence type="ECO:0000256" key="2">
    <source>
        <dbReference type="ARBA" id="ARBA00022692"/>
    </source>
</evidence>
<keyword evidence="4 6" id="KW-0472">Membrane</keyword>
<dbReference type="InterPro" id="IPR050186">
    <property type="entry name" value="TPT_transporter"/>
</dbReference>
<reference evidence="8 9" key="1">
    <citation type="journal article" date="2024" name="Nat. Commun.">
        <title>Phylogenomics reveals the evolutionary origins of lichenization in chlorophyte algae.</title>
        <authorList>
            <person name="Puginier C."/>
            <person name="Libourel C."/>
            <person name="Otte J."/>
            <person name="Skaloud P."/>
            <person name="Haon M."/>
            <person name="Grisel S."/>
            <person name="Petersen M."/>
            <person name="Berrin J.G."/>
            <person name="Delaux P.M."/>
            <person name="Dal Grande F."/>
            <person name="Keller J."/>
        </authorList>
    </citation>
    <scope>NUCLEOTIDE SEQUENCE [LARGE SCALE GENOMIC DNA]</scope>
    <source>
        <strain evidence="8 9">SAG 2036</strain>
    </source>
</reference>
<protein>
    <recommendedName>
        <fullName evidence="7">Sugar phosphate transporter domain-containing protein</fullName>
    </recommendedName>
</protein>
<feature type="compositionally biased region" description="Basic and acidic residues" evidence="5">
    <location>
        <begin position="1"/>
        <end position="16"/>
    </location>
</feature>
<keyword evidence="2 6" id="KW-0812">Transmembrane</keyword>
<keyword evidence="9" id="KW-1185">Reference proteome</keyword>
<evidence type="ECO:0000256" key="4">
    <source>
        <dbReference type="ARBA" id="ARBA00023136"/>
    </source>
</evidence>
<evidence type="ECO:0000256" key="3">
    <source>
        <dbReference type="ARBA" id="ARBA00022989"/>
    </source>
</evidence>
<evidence type="ECO:0000259" key="7">
    <source>
        <dbReference type="Pfam" id="PF03151"/>
    </source>
</evidence>
<feature type="transmembrane region" description="Helical" evidence="6">
    <location>
        <begin position="162"/>
        <end position="185"/>
    </location>
</feature>
<dbReference type="InterPro" id="IPR004853">
    <property type="entry name" value="Sugar_P_trans_dom"/>
</dbReference>
<organism evidence="8 9">
    <name type="scientific">Symbiochloris irregularis</name>
    <dbReference type="NCBI Taxonomy" id="706552"/>
    <lineage>
        <taxon>Eukaryota</taxon>
        <taxon>Viridiplantae</taxon>
        <taxon>Chlorophyta</taxon>
        <taxon>core chlorophytes</taxon>
        <taxon>Trebouxiophyceae</taxon>
        <taxon>Trebouxiales</taxon>
        <taxon>Trebouxiaceae</taxon>
        <taxon>Symbiochloris</taxon>
    </lineage>
</organism>
<dbReference type="EMBL" id="JALJOQ010000042">
    <property type="protein sequence ID" value="KAK9805712.1"/>
    <property type="molecule type" value="Genomic_DNA"/>
</dbReference>
<feature type="transmembrane region" description="Helical" evidence="6">
    <location>
        <begin position="78"/>
        <end position="98"/>
    </location>
</feature>
<evidence type="ECO:0000256" key="6">
    <source>
        <dbReference type="SAM" id="Phobius"/>
    </source>
</evidence>
<sequence>MKDRRYDESTNAKDDPETGPLLEPEEHKAPVPEPRRAVLGVPVQAIAGACYCTASASMVLLNKAALSSFDFHCPNSLLFFQCALSVVLVQLCAWAGVVKLEPWNNKIVQVWLPVNVIFVGMIATSFFALKDLGVPMATVLKNLTNLLTITGDYFLYGKTYNAGVWASLGLMIVSALCGAFTDLAFSLSGYLWQLVNCFFTAGYQLHLRGVMDKVVTLTASRSRLDEFSMVFYNNLLSLPFIMALIVLSGEATVFTAEPALENPNFLMAASVSALLAFGISFASLWFLSTTTATTYGLVGSLNKVPVAIIGLVAFNMPYNAQNVASILVGLIAGIVFVKAKQAR</sequence>